<dbReference type="RefSeq" id="WP_237482411.1">
    <property type="nucleotide sequence ID" value="NZ_JAKKZF010000201.1"/>
</dbReference>
<comment type="caution">
    <text evidence="4">The sequence shown here is derived from an EMBL/GenBank/DDBJ whole genome shotgun (WGS) entry which is preliminary data.</text>
</comment>
<protein>
    <submittedName>
        <fullName evidence="4">Uncharacterized protein</fullName>
    </submittedName>
</protein>
<organism evidence="4 5">
    <name type="scientific">Streptomyces tricolor</name>
    <dbReference type="NCBI Taxonomy" id="68277"/>
    <lineage>
        <taxon>Bacteria</taxon>
        <taxon>Bacillati</taxon>
        <taxon>Actinomycetota</taxon>
        <taxon>Actinomycetes</taxon>
        <taxon>Kitasatosporales</taxon>
        <taxon>Streptomycetaceae</taxon>
        <taxon>Streptomyces</taxon>
        <taxon>Streptomyces violaceoruber group</taxon>
    </lineage>
</organism>
<sequence>MSVDPTTDPTEEHEEPVPIDRDSRGAQHQAADVALSIARTTVTRVGSGARHAGVSIRHRLLTAHQSDEEIRRHLVARQYAAYEAVREQAREEIEEVHTRITRLEQIGAEEGWTPEQRQEVKGLREERKRRTAALKDLSTVPFVPVEPTADQIKAARRASSTRRFIAMMVVVGALGALLVVRPQLLLLVLPAAVAVLWWLGRRPPTLTQRPIPERLLARPELALPAQASDDISDEEELPTYAIADATTSDEAVEALRRALVRAGGDVAEVTEGRREPWGWSARVRVRTGSPDDFNKDDTYRNLITLLRLRRNGLLIEADPEAGDSCTMRMLLQDPFRPELVGPAPYRAPLSGSILNPFDFGVGMDASQMAFTLAGLMLLMVGDSGSAKSGISLAIAEAITSCTDAALINVDPVGTGVGALGDAITLNACMDQELIGDVLDFLLKLCAARARQRQANGWGDTWRVSPEHPAICASLDEWPQLNEKNKKKLIRLLVLGRKEGIWFYCFSQWGTKDYLGDAIGPKLKGKMLGACRRVDVTELLGGGAIAEGYRADLLEAATHTEINDAGQVYAQGLPGLPKRPLRYKFRQITPEHAARVGAERGKAGLPDLTLTLTEAGLIEEWRKLVARSSGTAGSDEPDVPHVLSVIADAFVREDDPAFLALDQVHAYLREDDAARWGRWDDRDDKGRLRELSKALTRALRAEGVELSTERITEAPGKPSGYYAAAVQAAMAKATASEE</sequence>
<feature type="transmembrane region" description="Helical" evidence="3">
    <location>
        <begin position="161"/>
        <end position="178"/>
    </location>
</feature>
<dbReference type="EMBL" id="JAKKZF010000201">
    <property type="protein sequence ID" value="MCG0068180.1"/>
    <property type="molecule type" value="Genomic_DNA"/>
</dbReference>
<evidence type="ECO:0000256" key="3">
    <source>
        <dbReference type="SAM" id="Phobius"/>
    </source>
</evidence>
<evidence type="ECO:0000256" key="1">
    <source>
        <dbReference type="SAM" id="Coils"/>
    </source>
</evidence>
<keyword evidence="3" id="KW-1133">Transmembrane helix</keyword>
<keyword evidence="3" id="KW-0812">Transmembrane</keyword>
<dbReference type="InterPro" id="IPR027417">
    <property type="entry name" value="P-loop_NTPase"/>
</dbReference>
<evidence type="ECO:0000313" key="4">
    <source>
        <dbReference type="EMBL" id="MCG0068180.1"/>
    </source>
</evidence>
<keyword evidence="1" id="KW-0175">Coiled coil</keyword>
<keyword evidence="5" id="KW-1185">Reference proteome</keyword>
<feature type="compositionally biased region" description="Basic and acidic residues" evidence="2">
    <location>
        <begin position="15"/>
        <end position="25"/>
    </location>
</feature>
<dbReference type="Proteomes" id="UP001299012">
    <property type="component" value="Unassembled WGS sequence"/>
</dbReference>
<feature type="coiled-coil region" evidence="1">
    <location>
        <begin position="79"/>
        <end position="106"/>
    </location>
</feature>
<evidence type="ECO:0000313" key="5">
    <source>
        <dbReference type="Proteomes" id="UP001299012"/>
    </source>
</evidence>
<proteinExistence type="predicted"/>
<feature type="region of interest" description="Disordered" evidence="2">
    <location>
        <begin position="1"/>
        <end position="30"/>
    </location>
</feature>
<evidence type="ECO:0000256" key="2">
    <source>
        <dbReference type="SAM" id="MobiDB-lite"/>
    </source>
</evidence>
<keyword evidence="3" id="KW-0472">Membrane</keyword>
<name>A0ABS9JRK4_9ACTN</name>
<reference evidence="4 5" key="1">
    <citation type="submission" date="2022-01" db="EMBL/GenBank/DDBJ databases">
        <title>Draft Genome Sequences of Seven Type Strains of the Genus Streptomyces.</title>
        <authorList>
            <person name="Aziz S."/>
            <person name="Coretto E."/>
            <person name="Chronakova A."/>
            <person name="Sproer C."/>
            <person name="Huber K."/>
            <person name="Nouioui I."/>
            <person name="Gross H."/>
        </authorList>
    </citation>
    <scope>NUCLEOTIDE SEQUENCE [LARGE SCALE GENOMIC DNA]</scope>
    <source>
        <strain evidence="4 5">DSM 41685</strain>
    </source>
</reference>
<accession>A0ABS9JRK4</accession>
<dbReference type="Gene3D" id="3.40.50.300">
    <property type="entry name" value="P-loop containing nucleotide triphosphate hydrolases"/>
    <property type="match status" value="1"/>
</dbReference>
<gene>
    <name evidence="4" type="ORF">L0F81_33785</name>
</gene>